<dbReference type="Gene3D" id="1.20.1560.10">
    <property type="entry name" value="ABC transporter type 1, transmembrane domain"/>
    <property type="match status" value="1"/>
</dbReference>
<dbReference type="Proteomes" id="UP001400965">
    <property type="component" value="Unassembled WGS sequence"/>
</dbReference>
<feature type="transmembrane region" description="Helical" evidence="7">
    <location>
        <begin position="79"/>
        <end position="100"/>
    </location>
</feature>
<dbReference type="InterPro" id="IPR027417">
    <property type="entry name" value="P-loop_NTPase"/>
</dbReference>
<name>A0ABP3XGH4_9FIRM</name>
<dbReference type="InterPro" id="IPR039421">
    <property type="entry name" value="Type_1_exporter"/>
</dbReference>
<organism evidence="10 11">
    <name type="scientific">Paraclostridium tenue</name>
    <dbReference type="NCBI Taxonomy" id="1737"/>
    <lineage>
        <taxon>Bacteria</taxon>
        <taxon>Bacillati</taxon>
        <taxon>Bacillota</taxon>
        <taxon>Clostridia</taxon>
        <taxon>Peptostreptococcales</taxon>
        <taxon>Peptostreptococcaceae</taxon>
        <taxon>Paraclostridium</taxon>
    </lineage>
</organism>
<dbReference type="SUPFAM" id="SSF90123">
    <property type="entry name" value="ABC transporter transmembrane region"/>
    <property type="match status" value="1"/>
</dbReference>
<gene>
    <name evidence="10" type="ORF">GCM10008917_19270</name>
</gene>
<evidence type="ECO:0000313" key="11">
    <source>
        <dbReference type="Proteomes" id="UP001400965"/>
    </source>
</evidence>
<dbReference type="GO" id="GO:0005524">
    <property type="term" value="F:ATP binding"/>
    <property type="evidence" value="ECO:0007669"/>
    <property type="project" value="UniProtKB-KW"/>
</dbReference>
<feature type="transmembrane region" description="Helical" evidence="7">
    <location>
        <begin position="21"/>
        <end position="39"/>
    </location>
</feature>
<comment type="subcellular location">
    <subcellularLocation>
        <location evidence="1">Cell membrane</location>
        <topology evidence="1">Multi-pass membrane protein</topology>
    </subcellularLocation>
</comment>
<evidence type="ECO:0000256" key="2">
    <source>
        <dbReference type="ARBA" id="ARBA00022692"/>
    </source>
</evidence>
<dbReference type="Pfam" id="PF00005">
    <property type="entry name" value="ABC_tran"/>
    <property type="match status" value="1"/>
</dbReference>
<comment type="caution">
    <text evidence="10">The sequence shown here is derived from an EMBL/GenBank/DDBJ whole genome shotgun (WGS) entry which is preliminary data.</text>
</comment>
<sequence length="616" mass="69119">MKENKSKLKMIIESTNGLKKYFVVAVITTILGIIFNYLTPQVIRITVDSIIGNTPFNLPSYMLNTIDNLGGREFLRQNLYIPAIVGVVFSVLSGICNYFYKVYMAKASDGTIKNLRDKLYSHISRLPFSWHMKNPTGDIIQRCTSDMEVVKSFLGIQLLEFIRIIFLITISLTLMFSMNVKLSLIAVAFILIVITYSVIFYSLIQKKFKVADEAEGELSALVQENFTGVRVVRAFGRQSYEIERFDEKNIGFSRLWIKLGHVLSFYWGIGDLFSGLQVMSIVVFGCFETVSGALTLGELLAFIFYNSMLVWPVRSLGRIISEMGKAGVSINRIKEILDAEEEKDNEDAITPDINGDIEFKNVKFDYYGTKPVLKDVSFKIKKGSTFGILGGTGSGKSTIVHLLNRLYNLDENCGEILINGVNIKNIKLDYLRHNIGVVLQEPFLFSKTIKQNINIASKIDEIENFESIKHVSQVSHVHENILGFSKGYDTIVGERGVTLSGGQKQRVAIARTLIKNSPVIVFDDSLSAVDTETDAKIRQELKKHVKDSTVIIISHRITTLMSCDNIIVLDDGKVIESGNHESLIKTNGLYKKVYDMQSSVESELTDTLNEDTGGEK</sequence>
<keyword evidence="6 7" id="KW-0472">Membrane</keyword>
<reference evidence="11" key="1">
    <citation type="journal article" date="2019" name="Int. J. Syst. Evol. Microbiol.">
        <title>The Global Catalogue of Microorganisms (GCM) 10K type strain sequencing project: providing services to taxonomists for standard genome sequencing and annotation.</title>
        <authorList>
            <consortium name="The Broad Institute Genomics Platform"/>
            <consortium name="The Broad Institute Genome Sequencing Center for Infectious Disease"/>
            <person name="Wu L."/>
            <person name="Ma J."/>
        </authorList>
    </citation>
    <scope>NUCLEOTIDE SEQUENCE [LARGE SCALE GENOMIC DNA]</scope>
    <source>
        <strain evidence="11">JCM 6486</strain>
    </source>
</reference>
<dbReference type="CDD" id="cd18542">
    <property type="entry name" value="ABC_6TM_YknU_like"/>
    <property type="match status" value="1"/>
</dbReference>
<dbReference type="EMBL" id="BAAACP010000011">
    <property type="protein sequence ID" value="GAA0864711.1"/>
    <property type="molecule type" value="Genomic_DNA"/>
</dbReference>
<proteinExistence type="predicted"/>
<evidence type="ECO:0000259" key="9">
    <source>
        <dbReference type="PROSITE" id="PS50929"/>
    </source>
</evidence>
<dbReference type="InterPro" id="IPR003439">
    <property type="entry name" value="ABC_transporter-like_ATP-bd"/>
</dbReference>
<dbReference type="InterPro" id="IPR036640">
    <property type="entry name" value="ABC1_TM_sf"/>
</dbReference>
<feature type="transmembrane region" description="Helical" evidence="7">
    <location>
        <begin position="263"/>
        <end position="284"/>
    </location>
</feature>
<evidence type="ECO:0000259" key="8">
    <source>
        <dbReference type="PROSITE" id="PS50893"/>
    </source>
</evidence>
<keyword evidence="5 7" id="KW-1133">Transmembrane helix</keyword>
<dbReference type="Gene3D" id="3.40.50.300">
    <property type="entry name" value="P-loop containing nucleotide triphosphate hydrolases"/>
    <property type="match status" value="1"/>
</dbReference>
<evidence type="ECO:0000313" key="10">
    <source>
        <dbReference type="EMBL" id="GAA0864711.1"/>
    </source>
</evidence>
<dbReference type="PROSITE" id="PS00211">
    <property type="entry name" value="ABC_TRANSPORTER_1"/>
    <property type="match status" value="1"/>
</dbReference>
<dbReference type="SUPFAM" id="SSF52540">
    <property type="entry name" value="P-loop containing nucleoside triphosphate hydrolases"/>
    <property type="match status" value="1"/>
</dbReference>
<evidence type="ECO:0000256" key="1">
    <source>
        <dbReference type="ARBA" id="ARBA00004651"/>
    </source>
</evidence>
<feature type="transmembrane region" description="Helical" evidence="7">
    <location>
        <begin position="161"/>
        <end position="178"/>
    </location>
</feature>
<keyword evidence="3" id="KW-0547">Nucleotide-binding</keyword>
<feature type="transmembrane region" description="Helical" evidence="7">
    <location>
        <begin position="290"/>
        <end position="313"/>
    </location>
</feature>
<dbReference type="PROSITE" id="PS50893">
    <property type="entry name" value="ABC_TRANSPORTER_2"/>
    <property type="match status" value="1"/>
</dbReference>
<dbReference type="PANTHER" id="PTHR43394:SF1">
    <property type="entry name" value="ATP-BINDING CASSETTE SUB-FAMILY B MEMBER 10, MITOCHONDRIAL"/>
    <property type="match status" value="1"/>
</dbReference>
<dbReference type="PANTHER" id="PTHR43394">
    <property type="entry name" value="ATP-DEPENDENT PERMEASE MDL1, MITOCHONDRIAL"/>
    <property type="match status" value="1"/>
</dbReference>
<keyword evidence="4 10" id="KW-0067">ATP-binding</keyword>
<evidence type="ECO:0000256" key="7">
    <source>
        <dbReference type="SAM" id="Phobius"/>
    </source>
</evidence>
<keyword evidence="11" id="KW-1185">Reference proteome</keyword>
<dbReference type="Pfam" id="PF00664">
    <property type="entry name" value="ABC_membrane"/>
    <property type="match status" value="1"/>
</dbReference>
<dbReference type="SMART" id="SM00382">
    <property type="entry name" value="AAA"/>
    <property type="match status" value="1"/>
</dbReference>
<evidence type="ECO:0000256" key="3">
    <source>
        <dbReference type="ARBA" id="ARBA00022741"/>
    </source>
</evidence>
<dbReference type="InterPro" id="IPR017871">
    <property type="entry name" value="ABC_transporter-like_CS"/>
</dbReference>
<evidence type="ECO:0000256" key="4">
    <source>
        <dbReference type="ARBA" id="ARBA00022840"/>
    </source>
</evidence>
<feature type="domain" description="ABC transmembrane type-1" evidence="9">
    <location>
        <begin position="23"/>
        <end position="325"/>
    </location>
</feature>
<evidence type="ECO:0000256" key="5">
    <source>
        <dbReference type="ARBA" id="ARBA00022989"/>
    </source>
</evidence>
<feature type="transmembrane region" description="Helical" evidence="7">
    <location>
        <begin position="184"/>
        <end position="204"/>
    </location>
</feature>
<evidence type="ECO:0000256" key="6">
    <source>
        <dbReference type="ARBA" id="ARBA00023136"/>
    </source>
</evidence>
<protein>
    <submittedName>
        <fullName evidence="10">ABC transporter ATP-binding protein</fullName>
    </submittedName>
</protein>
<feature type="domain" description="ABC transporter" evidence="8">
    <location>
        <begin position="357"/>
        <end position="596"/>
    </location>
</feature>
<accession>A0ABP3XGH4</accession>
<dbReference type="RefSeq" id="WP_346045397.1">
    <property type="nucleotide sequence ID" value="NZ_BAAACP010000011.1"/>
</dbReference>
<dbReference type="PROSITE" id="PS50929">
    <property type="entry name" value="ABC_TM1F"/>
    <property type="match status" value="1"/>
</dbReference>
<dbReference type="InterPro" id="IPR011527">
    <property type="entry name" value="ABC1_TM_dom"/>
</dbReference>
<keyword evidence="2 7" id="KW-0812">Transmembrane</keyword>
<dbReference type="InterPro" id="IPR003593">
    <property type="entry name" value="AAA+_ATPase"/>
</dbReference>